<feature type="transmembrane region" description="Helical" evidence="1">
    <location>
        <begin position="7"/>
        <end position="28"/>
    </location>
</feature>
<dbReference type="EMBL" id="CM001487">
    <property type="protein sequence ID" value="EIM57864.1"/>
    <property type="molecule type" value="Genomic_DNA"/>
</dbReference>
<accession>I5AVP1</accession>
<dbReference type="Pfam" id="PF03009">
    <property type="entry name" value="GDPD"/>
    <property type="match status" value="1"/>
</dbReference>
<keyword evidence="4" id="KW-1185">Reference proteome</keyword>
<reference evidence="3 4" key="2">
    <citation type="submission" date="2012-02" db="EMBL/GenBank/DDBJ databases">
        <title>Improved High-Quality Draft sequence of Eubacterium cellulosolvens 6.</title>
        <authorList>
            <consortium name="US DOE Joint Genome Institute"/>
            <person name="Lucas S."/>
            <person name="Han J."/>
            <person name="Lapidus A."/>
            <person name="Cheng J.-F."/>
            <person name="Goodwin L."/>
            <person name="Pitluck S."/>
            <person name="Peters L."/>
            <person name="Mikhailova N."/>
            <person name="Gu W."/>
            <person name="Detter J.C."/>
            <person name="Han C."/>
            <person name="Tapia R."/>
            <person name="Land M."/>
            <person name="Hauser L."/>
            <person name="Kyrpides N."/>
            <person name="Ivanova N."/>
            <person name="Pagani I."/>
            <person name="Johnson E."/>
            <person name="Mukhopadhyay B."/>
            <person name="Anderson I."/>
            <person name="Woyke T."/>
        </authorList>
    </citation>
    <scope>NUCLEOTIDE SEQUENCE [LARGE SCALE GENOMIC DNA]</scope>
    <source>
        <strain evidence="3 4">6</strain>
    </source>
</reference>
<dbReference type="Gene3D" id="3.20.20.190">
    <property type="entry name" value="Phosphatidylinositol (PI) phosphodiesterase"/>
    <property type="match status" value="1"/>
</dbReference>
<dbReference type="GO" id="GO:0008081">
    <property type="term" value="F:phosphoric diester hydrolase activity"/>
    <property type="evidence" value="ECO:0007669"/>
    <property type="project" value="InterPro"/>
</dbReference>
<organism evidence="3 4">
    <name type="scientific">Eubacterium cellulosolvens (strain ATCC 43171 / JCM 9499 / 6)</name>
    <name type="common">Cillobacterium cellulosolvens</name>
    <dbReference type="NCBI Taxonomy" id="633697"/>
    <lineage>
        <taxon>Bacteria</taxon>
        <taxon>Bacillati</taxon>
        <taxon>Bacillota</taxon>
        <taxon>Clostridia</taxon>
        <taxon>Eubacteriales</taxon>
        <taxon>Eubacteriaceae</taxon>
        <taxon>Eubacterium</taxon>
    </lineage>
</organism>
<dbReference type="InterPro" id="IPR017946">
    <property type="entry name" value="PLC-like_Pdiesterase_TIM-brl"/>
</dbReference>
<dbReference type="AlphaFoldDB" id="I5AVP1"/>
<dbReference type="HOGENOM" id="CLU_622208_0_0_9"/>
<dbReference type="PANTHER" id="PTHR46211:SF14">
    <property type="entry name" value="GLYCEROPHOSPHODIESTER PHOSPHODIESTERASE"/>
    <property type="match status" value="1"/>
</dbReference>
<evidence type="ECO:0000256" key="1">
    <source>
        <dbReference type="SAM" id="Phobius"/>
    </source>
</evidence>
<dbReference type="OrthoDB" id="2033680at2"/>
<evidence type="ECO:0000259" key="2">
    <source>
        <dbReference type="PROSITE" id="PS51704"/>
    </source>
</evidence>
<dbReference type="GO" id="GO:0006629">
    <property type="term" value="P:lipid metabolic process"/>
    <property type="evidence" value="ECO:0007669"/>
    <property type="project" value="InterPro"/>
</dbReference>
<keyword evidence="1" id="KW-0812">Transmembrane</keyword>
<dbReference type="SUPFAM" id="SSF51695">
    <property type="entry name" value="PLC-like phosphodiesterases"/>
    <property type="match status" value="1"/>
</dbReference>
<dbReference type="eggNOG" id="COG0584">
    <property type="taxonomic scope" value="Bacteria"/>
</dbReference>
<dbReference type="Proteomes" id="UP000005753">
    <property type="component" value="Chromosome"/>
</dbReference>
<evidence type="ECO:0000313" key="3">
    <source>
        <dbReference type="EMBL" id="EIM57864.1"/>
    </source>
</evidence>
<sequence length="440" mass="49947">MRIRHLIGGIVAVIIAMIFTGGLVYRALRSEQVIEASNMVSSRNVADEKDLTNGAGAAMVSMVQSYFHEYINMELEEGGILWASGEEHKTRKSLRSSKMLKLNEEILVLNSKPEWFLVRLMVYDENGNFKTFREFSKSLTKANIDPSENYRFTVLPKEGAEKNWDAKTASGSVRVGYYSSFDRQIMEPKEGELTLAHMGYSQSGAFHANTIEAFHWAWVLGYAGSEVDVNRASDGTPIITHDAKVRGYDGKEYDLSKMTYEEIKKIRLWKDDTIIPTLWDVLDDAEKTGYSVLLDIKAYLTDENMTKFADRVNKSKVLKKNVMVGSVHAGILQSFRNAVPKCSVLFIGPDAPKIEDLKKKEDDNYKGLRKMVKEKDAVTMICVNPEKAENTEYVREIKKLGYQILMNKVKSPALIKEYMPESAYFCSENVGTYAMIKRKF</sequence>
<dbReference type="PANTHER" id="PTHR46211">
    <property type="entry name" value="GLYCEROPHOSPHORYL DIESTER PHOSPHODIESTERASE"/>
    <property type="match status" value="1"/>
</dbReference>
<protein>
    <submittedName>
        <fullName evidence="3">Glycerophosphoryl diester phosphodiesterase</fullName>
    </submittedName>
</protein>
<evidence type="ECO:0000313" key="4">
    <source>
        <dbReference type="Proteomes" id="UP000005753"/>
    </source>
</evidence>
<keyword evidence="1" id="KW-1133">Transmembrane helix</keyword>
<dbReference type="PROSITE" id="PS51704">
    <property type="entry name" value="GP_PDE"/>
    <property type="match status" value="1"/>
</dbReference>
<name>I5AVP1_EUBC6</name>
<gene>
    <name evidence="3" type="ORF">EubceDRAFT1_2104</name>
</gene>
<reference evidence="3 4" key="1">
    <citation type="submission" date="2010-08" db="EMBL/GenBank/DDBJ databases">
        <authorList>
            <consortium name="US DOE Joint Genome Institute (JGI-PGF)"/>
            <person name="Lucas S."/>
            <person name="Copeland A."/>
            <person name="Lapidus A."/>
            <person name="Cheng J.-F."/>
            <person name="Bruce D."/>
            <person name="Goodwin L."/>
            <person name="Pitluck S."/>
            <person name="Land M.L."/>
            <person name="Hauser L."/>
            <person name="Chang Y.-J."/>
            <person name="Anderson I.J."/>
            <person name="Johnson E."/>
            <person name="Mulhopadhyay B."/>
            <person name="Kyrpides N."/>
            <person name="Woyke T.J."/>
        </authorList>
    </citation>
    <scope>NUCLEOTIDE SEQUENCE [LARGE SCALE GENOMIC DNA]</scope>
    <source>
        <strain evidence="3 4">6</strain>
    </source>
</reference>
<dbReference type="InterPro" id="IPR030395">
    <property type="entry name" value="GP_PDE_dom"/>
</dbReference>
<dbReference type="STRING" id="633697.EubceDRAFT1_2104"/>
<proteinExistence type="predicted"/>
<keyword evidence="1" id="KW-0472">Membrane</keyword>
<feature type="domain" description="GP-PDE" evidence="2">
    <location>
        <begin position="192"/>
        <end position="440"/>
    </location>
</feature>